<dbReference type="InterPro" id="IPR023346">
    <property type="entry name" value="Lysozyme-like_dom_sf"/>
</dbReference>
<proteinExistence type="predicted"/>
<dbReference type="AlphaFoldDB" id="A0A2M6XUC9"/>
<dbReference type="SUPFAM" id="SSF53955">
    <property type="entry name" value="Lysozyme-like"/>
    <property type="match status" value="1"/>
</dbReference>
<name>A0A2M6XUC9_9BACT</name>
<reference evidence="3" key="1">
    <citation type="submission" date="2017-09" db="EMBL/GenBank/DDBJ databases">
        <title>Depth-based differentiation of microbial function through sediment-hosted aquifers and enrichment of novel symbionts in the deep terrestrial subsurface.</title>
        <authorList>
            <person name="Probst A.J."/>
            <person name="Ladd B."/>
            <person name="Jarett J.K."/>
            <person name="Geller-Mcgrath D.E."/>
            <person name="Sieber C.M.K."/>
            <person name="Emerson J.B."/>
            <person name="Anantharaman K."/>
            <person name="Thomas B.C."/>
            <person name="Malmstrom R."/>
            <person name="Stieglmeier M."/>
            <person name="Klingl A."/>
            <person name="Woyke T."/>
            <person name="Ryan C.M."/>
            <person name="Banfield J.F."/>
        </authorList>
    </citation>
    <scope>NUCLEOTIDE SEQUENCE [LARGE SCALE GENOMIC DNA]</scope>
</reference>
<evidence type="ECO:0000313" key="2">
    <source>
        <dbReference type="EMBL" id="PIU15002.1"/>
    </source>
</evidence>
<evidence type="ECO:0008006" key="4">
    <source>
        <dbReference type="Google" id="ProtNLM"/>
    </source>
</evidence>
<dbReference type="Proteomes" id="UP000229784">
    <property type="component" value="Unassembled WGS sequence"/>
</dbReference>
<evidence type="ECO:0000256" key="1">
    <source>
        <dbReference type="SAM" id="Coils"/>
    </source>
</evidence>
<organism evidence="2 3">
    <name type="scientific">bacterium (Candidatus Gribaldobacteria) CG08_land_8_20_14_0_20_39_15</name>
    <dbReference type="NCBI Taxonomy" id="2014273"/>
    <lineage>
        <taxon>Bacteria</taxon>
        <taxon>Candidatus Gribaldobacteria</taxon>
    </lineage>
</organism>
<feature type="coiled-coil region" evidence="1">
    <location>
        <begin position="85"/>
        <end position="112"/>
    </location>
</feature>
<dbReference type="Gene3D" id="6.10.250.3150">
    <property type="match status" value="1"/>
</dbReference>
<evidence type="ECO:0000313" key="3">
    <source>
        <dbReference type="Proteomes" id="UP000229784"/>
    </source>
</evidence>
<sequence length="496" mass="56024">MFFLRTKFFIISAVFSGIAIFLLSADNFLLAQSELDIKCEWANIEQGEASLSREDFRALLEQCKKYYEDKNVQLGKEIGKTAQEKKTQASQIANLQNKIKTLGNQIAQSNLIIKDLELQISNTQLSIGKTSEQIEGLRISLTNLLQLRYEEDQRTLVEIFLAEKQFSDFFSNLIVLDNLNSQVQNLLKNIKNLKLDLEDQKSDMDSEKKDLENVVVMQTLQKNDSAKKKSEEEYLLKLTEKDYQKYLQERKDAQDKVSKIGSLLFELLEVPEGGISVEDAIAIAKEAGKLTGIRPAFSLGVLWQETRIGKLKGGCYLKNTSTGEGIYIKSGNKAPRTMNPKARSYEKNSDVYYFLEIVKGLNESGKLKTDPYTTAVSCCMIKDGSYFGWGGAMGPAQFIPNTWMLYKGAVEQKSGSSPANPWNIRDAFLANALYLKDLGAKNNDYTTEMRAALKYFGCTTSWCETYYGRPVMTVASCFQQYIDKNSMSVDCKDLIF</sequence>
<keyword evidence="1" id="KW-0175">Coiled coil</keyword>
<dbReference type="EMBL" id="PEXQ01000054">
    <property type="protein sequence ID" value="PIU15002.1"/>
    <property type="molecule type" value="Genomic_DNA"/>
</dbReference>
<feature type="coiled-coil region" evidence="1">
    <location>
        <begin position="176"/>
        <end position="256"/>
    </location>
</feature>
<protein>
    <recommendedName>
        <fullName evidence="4">Transglycosylase SLT domain-containing protein</fullName>
    </recommendedName>
</protein>
<gene>
    <name evidence="2" type="ORF">COT20_02200</name>
</gene>
<comment type="caution">
    <text evidence="2">The sequence shown here is derived from an EMBL/GenBank/DDBJ whole genome shotgun (WGS) entry which is preliminary data.</text>
</comment>
<accession>A0A2M6XUC9</accession>